<dbReference type="InterPro" id="IPR039881">
    <property type="entry name" value="PCIF1-like"/>
</dbReference>
<feature type="domain" description="PCIF1 WW" evidence="1">
    <location>
        <begin position="157"/>
        <end position="315"/>
    </location>
</feature>
<accession>A0A6C0J4Z4</accession>
<dbReference type="GO" id="GO:0099122">
    <property type="term" value="F:RNA polymerase II C-terminal domain binding"/>
    <property type="evidence" value="ECO:0007669"/>
    <property type="project" value="InterPro"/>
</dbReference>
<dbReference type="PANTHER" id="PTHR21727">
    <property type="entry name" value="PHOSPHORYLATED CTD INTERACTING FACTOR 1"/>
    <property type="match status" value="1"/>
</dbReference>
<dbReference type="EMBL" id="MN740328">
    <property type="protein sequence ID" value="QHU00702.1"/>
    <property type="molecule type" value="Genomic_DNA"/>
</dbReference>
<evidence type="ECO:0000259" key="1">
    <source>
        <dbReference type="Pfam" id="PF12237"/>
    </source>
</evidence>
<dbReference type="PANTHER" id="PTHR21727:SF0">
    <property type="entry name" value="MRNA (2'-O-METHYLADENOSINE-N(6)-)-METHYLTRANSFERASE"/>
    <property type="match status" value="1"/>
</dbReference>
<sequence length="355" mass="41960">MNNELVKHLNRISQLKLTFHRISKLHYESESMKIWARWIITHRGLFTSSQKSILLPDDEVYDTQLIQELIDKGCPHNHAKYLHKWLWEQTISINKNYQMTAEVEYGGIRGIEPVMLTPCYNNRYCLKCGNINTYIKISAYDKLAMSLKNNSYLSNINDINDINGYIWLTNVLYTMLDGKGLQWAVPQQLMLFLKQQLNCTTELFASPINHYYDKYYSLFEMDRIYGSKGNFFTAKDNDFKEGCFQINPPFIDSLFTKTSLKILNLLKIANNNRKKLTFVYIMPIWKDFPTYTMVTDSHFCVKSITLSADKHSYYEYSTHKYIRARFNTAVIFLSTDDKICNKIYDDTIRRLFNYK</sequence>
<protein>
    <recommendedName>
        <fullName evidence="1">PCIF1 WW domain-containing protein</fullName>
    </recommendedName>
</protein>
<dbReference type="Pfam" id="PF12237">
    <property type="entry name" value="PCIF1_WW"/>
    <property type="match status" value="1"/>
</dbReference>
<dbReference type="GO" id="GO:0016422">
    <property type="term" value="F:mRNA (2'-O-methyladenosine-N6-)-methyltransferase activity"/>
    <property type="evidence" value="ECO:0007669"/>
    <property type="project" value="InterPro"/>
</dbReference>
<proteinExistence type="predicted"/>
<dbReference type="AlphaFoldDB" id="A0A6C0J4Z4"/>
<name>A0A6C0J4Z4_9ZZZZ</name>
<evidence type="ECO:0000313" key="2">
    <source>
        <dbReference type="EMBL" id="QHU00702.1"/>
    </source>
</evidence>
<reference evidence="2" key="1">
    <citation type="journal article" date="2020" name="Nature">
        <title>Giant virus diversity and host interactions through global metagenomics.</title>
        <authorList>
            <person name="Schulz F."/>
            <person name="Roux S."/>
            <person name="Paez-Espino D."/>
            <person name="Jungbluth S."/>
            <person name="Walsh D.A."/>
            <person name="Denef V.J."/>
            <person name="McMahon K.D."/>
            <person name="Konstantinidis K.T."/>
            <person name="Eloe-Fadrosh E.A."/>
            <person name="Kyrpides N.C."/>
            <person name="Woyke T."/>
        </authorList>
    </citation>
    <scope>NUCLEOTIDE SEQUENCE</scope>
    <source>
        <strain evidence="2">GVMAG-M-3300025860-20</strain>
    </source>
</reference>
<organism evidence="2">
    <name type="scientific">viral metagenome</name>
    <dbReference type="NCBI Taxonomy" id="1070528"/>
    <lineage>
        <taxon>unclassified sequences</taxon>
        <taxon>metagenomes</taxon>
        <taxon>organismal metagenomes</taxon>
    </lineage>
</organism>
<dbReference type="InterPro" id="IPR022035">
    <property type="entry name" value="PCIF1_WW"/>
</dbReference>